<evidence type="ECO:0000256" key="7">
    <source>
        <dbReference type="SAM" id="Phobius"/>
    </source>
</evidence>
<keyword evidence="7" id="KW-1133">Transmembrane helix</keyword>
<evidence type="ECO:0000256" key="4">
    <source>
        <dbReference type="ARBA" id="ARBA00029447"/>
    </source>
</evidence>
<dbReference type="InterPro" id="IPR003660">
    <property type="entry name" value="HAMP_dom"/>
</dbReference>
<dbReference type="Gene3D" id="6.10.340.10">
    <property type="match status" value="1"/>
</dbReference>
<evidence type="ECO:0000256" key="5">
    <source>
        <dbReference type="PROSITE-ProRule" id="PRU00284"/>
    </source>
</evidence>
<dbReference type="SMART" id="SM00283">
    <property type="entry name" value="MA"/>
    <property type="match status" value="1"/>
</dbReference>
<comment type="caution">
    <text evidence="11">The sequence shown here is derived from an EMBL/GenBank/DDBJ whole genome shotgun (WGS) entry which is preliminary data.</text>
</comment>
<dbReference type="EMBL" id="JBHUII010000003">
    <property type="protein sequence ID" value="MFD2205252.1"/>
    <property type="molecule type" value="Genomic_DNA"/>
</dbReference>
<keyword evidence="3 5" id="KW-0807">Transducer</keyword>
<dbReference type="Gene3D" id="1.10.287.950">
    <property type="entry name" value="Methyl-accepting chemotaxis protein"/>
    <property type="match status" value="1"/>
</dbReference>
<keyword evidence="2" id="KW-1003">Cell membrane</keyword>
<evidence type="ECO:0000313" key="12">
    <source>
        <dbReference type="Proteomes" id="UP001597294"/>
    </source>
</evidence>
<evidence type="ECO:0000256" key="3">
    <source>
        <dbReference type="ARBA" id="ARBA00023224"/>
    </source>
</evidence>
<feature type="domain" description="HAMP" evidence="10">
    <location>
        <begin position="409"/>
        <end position="461"/>
    </location>
</feature>
<sequence>MSKTEVNTIKVEGDVIDPSIADTPEEVFMDKASQEKDLSTEFGGIKEGSVKDKQGVRVKTKLLLAVGSIVSTTLLAGLVGFLSFEGVSKAFDQISNHSIPQMSIALELSEIGTSIAATAPALTSAKDIVEKNKVYQSLQSRELSLDKLTETLRSSDFDQVTSDRLGQVSAEIKSNLSQLNNSVTLQLELETRTAEMMSGLQIIKRDFDSVVTPYQEAARRAVEDTIDQAFGSSDVTNQLIEILISVTRSQVSSSMQVDTNLIFAQLAEVTSAIEVDQIVASEEEIIKAIKRNKENISLINDDISQEAIKIRGLGKEISELLTADATVFSLRKQALAEIQTSKGLILKNSELSQELKDLVNKVAVTAEEGAVSSVILSNTAITDGEIWLLVILILSVILASAIMYFVVGKMIITRLVSLSDAMKQISEGDLSIEVQTGPSDEIGEMADALNIFKENSQHVERLRQEREEAKESAEKQRKSDMAALADQFNLRVKGIVSTVQASVSKLGGTAEDMNSSATQAQNQSSLASEASSDVSLNVESVAAASEELSASIEEISRQTSMAATASREVSTDAEETNRAVDSLSDAAEKIGAVVDLISEIADQTNLLALNATIEAARAGDAGKGFAVVASEVKSLATQTGTATDDISEQVSAIRSTVQQAAEAIRKVTQAVGNMDEITAGIAAAVTEQSSATGEMSRNVRLAADGTNRVSENIQDVMKASKETGAAASIVLSSSEQLINDLESLSLEVDEFMAVIRK</sequence>
<dbReference type="SUPFAM" id="SSF58104">
    <property type="entry name" value="Methyl-accepting chemotaxis protein (MCP) signaling domain"/>
    <property type="match status" value="1"/>
</dbReference>
<evidence type="ECO:0000256" key="1">
    <source>
        <dbReference type="ARBA" id="ARBA00004429"/>
    </source>
</evidence>
<dbReference type="PANTHER" id="PTHR32089:SF112">
    <property type="entry name" value="LYSOZYME-LIKE PROTEIN-RELATED"/>
    <property type="match status" value="1"/>
</dbReference>
<feature type="domain" description="T-SNARE coiled-coil homology" evidence="9">
    <location>
        <begin position="654"/>
        <end position="716"/>
    </location>
</feature>
<gene>
    <name evidence="11" type="ORF">ACFSKO_06515</name>
</gene>
<dbReference type="CDD" id="cd06225">
    <property type="entry name" value="HAMP"/>
    <property type="match status" value="1"/>
</dbReference>
<accession>A0ABW5BGQ3</accession>
<evidence type="ECO:0000259" key="8">
    <source>
        <dbReference type="PROSITE" id="PS50111"/>
    </source>
</evidence>
<dbReference type="Pfam" id="PF00015">
    <property type="entry name" value="MCPsignal"/>
    <property type="match status" value="1"/>
</dbReference>
<reference evidence="12" key="1">
    <citation type="journal article" date="2019" name="Int. J. Syst. Evol. Microbiol.">
        <title>The Global Catalogue of Microorganisms (GCM) 10K type strain sequencing project: providing services to taxonomists for standard genome sequencing and annotation.</title>
        <authorList>
            <consortium name="The Broad Institute Genomics Platform"/>
            <consortium name="The Broad Institute Genome Sequencing Center for Infectious Disease"/>
            <person name="Wu L."/>
            <person name="Ma J."/>
        </authorList>
    </citation>
    <scope>NUCLEOTIDE SEQUENCE [LARGE SCALE GENOMIC DNA]</scope>
    <source>
        <strain evidence="12">CGMCC 4.7192</strain>
    </source>
</reference>
<evidence type="ECO:0000259" key="9">
    <source>
        <dbReference type="PROSITE" id="PS50192"/>
    </source>
</evidence>
<keyword evidence="2" id="KW-0997">Cell inner membrane</keyword>
<dbReference type="RefSeq" id="WP_380249679.1">
    <property type="nucleotide sequence ID" value="NZ_JBHUII010000003.1"/>
</dbReference>
<dbReference type="Proteomes" id="UP001597294">
    <property type="component" value="Unassembled WGS sequence"/>
</dbReference>
<dbReference type="Gene3D" id="1.20.58.920">
    <property type="match status" value="1"/>
</dbReference>
<proteinExistence type="inferred from homology"/>
<evidence type="ECO:0000313" key="11">
    <source>
        <dbReference type="EMBL" id="MFD2205252.1"/>
    </source>
</evidence>
<keyword evidence="7" id="KW-0812">Transmembrane</keyword>
<keyword evidence="12" id="KW-1185">Reference proteome</keyword>
<feature type="transmembrane region" description="Helical" evidence="7">
    <location>
        <begin position="386"/>
        <end position="407"/>
    </location>
</feature>
<dbReference type="PROSITE" id="PS50885">
    <property type="entry name" value="HAMP"/>
    <property type="match status" value="1"/>
</dbReference>
<organism evidence="11 12">
    <name type="scientific">Kiloniella antarctica</name>
    <dbReference type="NCBI Taxonomy" id="1550907"/>
    <lineage>
        <taxon>Bacteria</taxon>
        <taxon>Pseudomonadati</taxon>
        <taxon>Pseudomonadota</taxon>
        <taxon>Alphaproteobacteria</taxon>
        <taxon>Rhodospirillales</taxon>
        <taxon>Kiloniellaceae</taxon>
        <taxon>Kiloniella</taxon>
    </lineage>
</organism>
<feature type="region of interest" description="Disordered" evidence="6">
    <location>
        <begin position="509"/>
        <end position="528"/>
    </location>
</feature>
<evidence type="ECO:0000256" key="6">
    <source>
        <dbReference type="SAM" id="MobiDB-lite"/>
    </source>
</evidence>
<dbReference type="SMART" id="SM00304">
    <property type="entry name" value="HAMP"/>
    <property type="match status" value="1"/>
</dbReference>
<name>A0ABW5BGQ3_9PROT</name>
<comment type="similarity">
    <text evidence="4">Belongs to the methyl-accepting chemotaxis (MCP) protein family.</text>
</comment>
<feature type="transmembrane region" description="Helical" evidence="7">
    <location>
        <begin position="62"/>
        <end position="84"/>
    </location>
</feature>
<feature type="region of interest" description="Disordered" evidence="6">
    <location>
        <begin position="461"/>
        <end position="480"/>
    </location>
</feature>
<evidence type="ECO:0000256" key="2">
    <source>
        <dbReference type="ARBA" id="ARBA00022519"/>
    </source>
</evidence>
<feature type="domain" description="Methyl-accepting transducer" evidence="8">
    <location>
        <begin position="502"/>
        <end position="738"/>
    </location>
</feature>
<dbReference type="Pfam" id="PF00672">
    <property type="entry name" value="HAMP"/>
    <property type="match status" value="1"/>
</dbReference>
<dbReference type="InterPro" id="IPR000727">
    <property type="entry name" value="T_SNARE_dom"/>
</dbReference>
<comment type="subcellular location">
    <subcellularLocation>
        <location evidence="1">Cell inner membrane</location>
        <topology evidence="1">Multi-pass membrane protein</topology>
    </subcellularLocation>
</comment>
<evidence type="ECO:0000259" key="10">
    <source>
        <dbReference type="PROSITE" id="PS50885"/>
    </source>
</evidence>
<dbReference type="PROSITE" id="PS50192">
    <property type="entry name" value="T_SNARE"/>
    <property type="match status" value="1"/>
</dbReference>
<dbReference type="InterPro" id="IPR038188">
    <property type="entry name" value="TorS_sensor_sf"/>
</dbReference>
<keyword evidence="7" id="KW-0472">Membrane</keyword>
<dbReference type="PANTHER" id="PTHR32089">
    <property type="entry name" value="METHYL-ACCEPTING CHEMOTAXIS PROTEIN MCPB"/>
    <property type="match status" value="1"/>
</dbReference>
<feature type="compositionally biased region" description="Low complexity" evidence="6">
    <location>
        <begin position="515"/>
        <end position="528"/>
    </location>
</feature>
<protein>
    <submittedName>
        <fullName evidence="11">Methyl-accepting chemotaxis protein</fullName>
    </submittedName>
</protein>
<dbReference type="InterPro" id="IPR004089">
    <property type="entry name" value="MCPsignal_dom"/>
</dbReference>
<dbReference type="PROSITE" id="PS50111">
    <property type="entry name" value="CHEMOTAXIS_TRANSDUC_2"/>
    <property type="match status" value="1"/>
</dbReference>
<dbReference type="Pfam" id="PF21689">
    <property type="entry name" value="TorS_sensor_domain"/>
    <property type="match status" value="1"/>
</dbReference>